<reference evidence="2 3" key="1">
    <citation type="submission" date="2015-01" db="EMBL/GenBank/DDBJ databases">
        <title>The Genome Sequence of Exophiala spinifera CBS89968.</title>
        <authorList>
            <consortium name="The Broad Institute Genomics Platform"/>
            <person name="Cuomo C."/>
            <person name="de Hoog S."/>
            <person name="Gorbushina A."/>
            <person name="Stielow B."/>
            <person name="Teixiera M."/>
            <person name="Abouelleil A."/>
            <person name="Chapman S.B."/>
            <person name="Priest M."/>
            <person name="Young S.K."/>
            <person name="Wortman J."/>
            <person name="Nusbaum C."/>
            <person name="Birren B."/>
        </authorList>
    </citation>
    <scope>NUCLEOTIDE SEQUENCE [LARGE SCALE GENOMIC DNA]</scope>
    <source>
        <strain evidence="2 3">CBS 89968</strain>
    </source>
</reference>
<evidence type="ECO:0000313" key="3">
    <source>
        <dbReference type="Proteomes" id="UP000053328"/>
    </source>
</evidence>
<dbReference type="HOGENOM" id="CLU_2483374_0_0_1"/>
<accession>A0A0D1ZIU0</accession>
<dbReference type="AlphaFoldDB" id="A0A0D1ZIU0"/>
<proteinExistence type="predicted"/>
<dbReference type="Proteomes" id="UP000053328">
    <property type="component" value="Unassembled WGS sequence"/>
</dbReference>
<dbReference type="RefSeq" id="XP_016232993.1">
    <property type="nucleotide sequence ID" value="XM_016382290.1"/>
</dbReference>
<name>A0A0D1ZIU0_9EURO</name>
<sequence>MMSTDRDNVLEQQRPAYNALSPKRSAPMNAHVKDVEIEANPVVRNLKHPVPYSKDHRRSLTLPTDTTTIRLQALWNFGPTVRIAIMR</sequence>
<dbReference type="EMBL" id="KN847497">
    <property type="protein sequence ID" value="KIW12777.1"/>
    <property type="molecule type" value="Genomic_DNA"/>
</dbReference>
<evidence type="ECO:0000256" key="1">
    <source>
        <dbReference type="SAM" id="MobiDB-lite"/>
    </source>
</evidence>
<dbReference type="VEuPathDB" id="FungiDB:PV08_07964"/>
<organism evidence="2 3">
    <name type="scientific">Exophiala spinifera</name>
    <dbReference type="NCBI Taxonomy" id="91928"/>
    <lineage>
        <taxon>Eukaryota</taxon>
        <taxon>Fungi</taxon>
        <taxon>Dikarya</taxon>
        <taxon>Ascomycota</taxon>
        <taxon>Pezizomycotina</taxon>
        <taxon>Eurotiomycetes</taxon>
        <taxon>Chaetothyriomycetidae</taxon>
        <taxon>Chaetothyriales</taxon>
        <taxon>Herpotrichiellaceae</taxon>
        <taxon>Exophiala</taxon>
    </lineage>
</organism>
<gene>
    <name evidence="2" type="ORF">PV08_07964</name>
</gene>
<keyword evidence="3" id="KW-1185">Reference proteome</keyword>
<feature type="region of interest" description="Disordered" evidence="1">
    <location>
        <begin position="1"/>
        <end position="28"/>
    </location>
</feature>
<evidence type="ECO:0000313" key="2">
    <source>
        <dbReference type="EMBL" id="KIW12777.1"/>
    </source>
</evidence>
<protein>
    <submittedName>
        <fullName evidence="2">Uncharacterized protein</fullName>
    </submittedName>
</protein>
<dbReference type="GeneID" id="27335047"/>